<protein>
    <submittedName>
        <fullName evidence="2">Uncharacterized protein</fullName>
    </submittedName>
</protein>
<evidence type="ECO:0000313" key="2">
    <source>
        <dbReference type="WBParaSite" id="nRc.2.0.1.t31446-RA"/>
    </source>
</evidence>
<reference evidence="2" key="1">
    <citation type="submission" date="2022-11" db="UniProtKB">
        <authorList>
            <consortium name="WormBaseParasite"/>
        </authorList>
    </citation>
    <scope>IDENTIFICATION</scope>
</reference>
<organism evidence="1 2">
    <name type="scientific">Romanomermis culicivorax</name>
    <name type="common">Nematode worm</name>
    <dbReference type="NCBI Taxonomy" id="13658"/>
    <lineage>
        <taxon>Eukaryota</taxon>
        <taxon>Metazoa</taxon>
        <taxon>Ecdysozoa</taxon>
        <taxon>Nematoda</taxon>
        <taxon>Enoplea</taxon>
        <taxon>Dorylaimia</taxon>
        <taxon>Mermithida</taxon>
        <taxon>Mermithoidea</taxon>
        <taxon>Mermithidae</taxon>
        <taxon>Romanomermis</taxon>
    </lineage>
</organism>
<proteinExistence type="predicted"/>
<dbReference type="WBParaSite" id="nRc.2.0.1.t31446-RA">
    <property type="protein sequence ID" value="nRc.2.0.1.t31446-RA"/>
    <property type="gene ID" value="nRc.2.0.1.g31446"/>
</dbReference>
<accession>A0A915JYB8</accession>
<dbReference type="AlphaFoldDB" id="A0A915JYB8"/>
<name>A0A915JYB8_ROMCU</name>
<keyword evidence="1" id="KW-1185">Reference proteome</keyword>
<sequence>MFGYSTSLGGVFGIQASLNPKDGSCFHKKTYHLGDPIASLGSSISSIYYSFYHKTLWEQSGKNEPLMDD</sequence>
<dbReference type="Proteomes" id="UP000887565">
    <property type="component" value="Unplaced"/>
</dbReference>
<evidence type="ECO:0000313" key="1">
    <source>
        <dbReference type="Proteomes" id="UP000887565"/>
    </source>
</evidence>